<dbReference type="Ensembl" id="ENSFHET00000033198.1">
    <property type="protein sequence ID" value="ENSFHEP00000031275.1"/>
    <property type="gene ID" value="ENSFHEG00000017049.1"/>
</dbReference>
<evidence type="ECO:0000313" key="1">
    <source>
        <dbReference type="Ensembl" id="ENSFHEP00000031275.1"/>
    </source>
</evidence>
<evidence type="ECO:0000313" key="2">
    <source>
        <dbReference type="Proteomes" id="UP000265000"/>
    </source>
</evidence>
<accession>A0A3Q2UK65</accession>
<dbReference type="Proteomes" id="UP000265000">
    <property type="component" value="Unplaced"/>
</dbReference>
<sequence length="80" mass="8888">MAQSRKKQTVFQVYENKRKASEKRNKTRVYLGDSFPQWRALKALTGIPTDASFAGTLDTGGPRGSSVPLHGVGYTWSLRS</sequence>
<name>A0A3Q2UK65_FUNHE</name>
<proteinExistence type="predicted"/>
<reference evidence="1" key="2">
    <citation type="submission" date="2025-09" db="UniProtKB">
        <authorList>
            <consortium name="Ensembl"/>
        </authorList>
    </citation>
    <scope>IDENTIFICATION</scope>
</reference>
<reference evidence="1" key="1">
    <citation type="submission" date="2025-08" db="UniProtKB">
        <authorList>
            <consortium name="Ensembl"/>
        </authorList>
    </citation>
    <scope>IDENTIFICATION</scope>
</reference>
<dbReference type="GeneTree" id="ENSGT00940000178203"/>
<organism evidence="1 2">
    <name type="scientific">Fundulus heteroclitus</name>
    <name type="common">Killifish</name>
    <name type="synonym">Mummichog</name>
    <dbReference type="NCBI Taxonomy" id="8078"/>
    <lineage>
        <taxon>Eukaryota</taxon>
        <taxon>Metazoa</taxon>
        <taxon>Chordata</taxon>
        <taxon>Craniata</taxon>
        <taxon>Vertebrata</taxon>
        <taxon>Euteleostomi</taxon>
        <taxon>Actinopterygii</taxon>
        <taxon>Neopterygii</taxon>
        <taxon>Teleostei</taxon>
        <taxon>Neoteleostei</taxon>
        <taxon>Acanthomorphata</taxon>
        <taxon>Ovalentaria</taxon>
        <taxon>Atherinomorphae</taxon>
        <taxon>Cyprinodontiformes</taxon>
        <taxon>Fundulidae</taxon>
        <taxon>Fundulus</taxon>
    </lineage>
</organism>
<protein>
    <submittedName>
        <fullName evidence="1">Uncharacterized protein</fullName>
    </submittedName>
</protein>
<dbReference type="AlphaFoldDB" id="A0A3Q2UK65"/>
<keyword evidence="2" id="KW-1185">Reference proteome</keyword>